<dbReference type="EMBL" id="NSCI01000005">
    <property type="protein sequence ID" value="RAW92070.1"/>
    <property type="molecule type" value="Genomic_DNA"/>
</dbReference>
<dbReference type="AlphaFoldDB" id="A0A329VIM8"/>
<accession>A0A329VIM8</accession>
<gene>
    <name evidence="1" type="ORF">CKY01_06020</name>
</gene>
<dbReference type="RefSeq" id="WP_113025036.1">
    <property type="nucleotide sequence ID" value="NZ_CAWNWQ010000005.1"/>
</dbReference>
<protein>
    <submittedName>
        <fullName evidence="1">Uncharacterized protein</fullName>
    </submittedName>
</protein>
<sequence length="60" mass="6897">MKSNWANERSAPLLFIFWGEFVAQNLEQQKIARQVQNQSALSALNCPIKDEIIATYDRAE</sequence>
<name>A0A329VIM8_9GAMM</name>
<comment type="caution">
    <text evidence="1">The sequence shown here is derived from an EMBL/GenBank/DDBJ whole genome shotgun (WGS) entry which is preliminary data.</text>
</comment>
<organism evidence="1 2">
    <name type="scientific">Photorhabdus laumondii subsp. clarkei</name>
    <dbReference type="NCBI Taxonomy" id="2029685"/>
    <lineage>
        <taxon>Bacteria</taxon>
        <taxon>Pseudomonadati</taxon>
        <taxon>Pseudomonadota</taxon>
        <taxon>Gammaproteobacteria</taxon>
        <taxon>Enterobacterales</taxon>
        <taxon>Morganellaceae</taxon>
        <taxon>Photorhabdus</taxon>
    </lineage>
</organism>
<proteinExistence type="predicted"/>
<dbReference type="Proteomes" id="UP000250870">
    <property type="component" value="Unassembled WGS sequence"/>
</dbReference>
<reference evidence="1 2" key="1">
    <citation type="journal article" date="2018" name="Int. J. Syst. Evol. Microbiol.">
        <title>Whole-genome-based revisit of Photorhabdus phylogeny: proposal for the elevation of most Photorhabdus subspecies to the species level and description of one novel species Photorhabdus bodei sp. nov., and one novel subspecies Photorhabdus laumondii subsp. clarkei subsp. nov.</title>
        <authorList>
            <person name="Machado R.A.R."/>
            <person name="Wuthrich D."/>
            <person name="Kuhnert P."/>
            <person name="Arce C.C.M."/>
            <person name="Thonen L."/>
            <person name="Ruiz C."/>
            <person name="Zhang X."/>
            <person name="Robert C.A.M."/>
            <person name="Karimi J."/>
            <person name="Kamali S."/>
            <person name="Ma J."/>
            <person name="Bruggmann R."/>
            <person name="Erb M."/>
        </authorList>
    </citation>
    <scope>NUCLEOTIDE SEQUENCE [LARGE SCALE GENOMIC DNA]</scope>
    <source>
        <strain evidence="1 2">BOJ-47</strain>
    </source>
</reference>
<evidence type="ECO:0000313" key="1">
    <source>
        <dbReference type="EMBL" id="RAW92070.1"/>
    </source>
</evidence>
<evidence type="ECO:0000313" key="2">
    <source>
        <dbReference type="Proteomes" id="UP000250870"/>
    </source>
</evidence>